<dbReference type="InterPro" id="IPR050189">
    <property type="entry name" value="MFS_Efflux_Transporters"/>
</dbReference>
<keyword evidence="2" id="KW-1003">Cell membrane</keyword>
<evidence type="ECO:0000313" key="10">
    <source>
        <dbReference type="Proteomes" id="UP000268658"/>
    </source>
</evidence>
<dbReference type="PANTHER" id="PTHR43124">
    <property type="entry name" value="PURINE EFFLUX PUMP PBUE"/>
    <property type="match status" value="1"/>
</dbReference>
<keyword evidence="4 7" id="KW-1133">Transmembrane helix</keyword>
<evidence type="ECO:0000256" key="1">
    <source>
        <dbReference type="ARBA" id="ARBA00004651"/>
    </source>
</evidence>
<evidence type="ECO:0000256" key="6">
    <source>
        <dbReference type="SAM" id="MobiDB-lite"/>
    </source>
</evidence>
<evidence type="ECO:0000256" key="7">
    <source>
        <dbReference type="SAM" id="Phobius"/>
    </source>
</evidence>
<feature type="transmembrane region" description="Helical" evidence="7">
    <location>
        <begin position="299"/>
        <end position="320"/>
    </location>
</feature>
<feature type="transmembrane region" description="Helical" evidence="7">
    <location>
        <begin position="268"/>
        <end position="287"/>
    </location>
</feature>
<dbReference type="InterPro" id="IPR001958">
    <property type="entry name" value="Tet-R_TetA/multi-R_MdtG-like"/>
</dbReference>
<feature type="transmembrane region" description="Helical" evidence="7">
    <location>
        <begin position="388"/>
        <end position="409"/>
    </location>
</feature>
<evidence type="ECO:0000259" key="8">
    <source>
        <dbReference type="PROSITE" id="PS50850"/>
    </source>
</evidence>
<organism evidence="9 10">
    <name type="scientific">Actinomyces viscosus</name>
    <dbReference type="NCBI Taxonomy" id="1656"/>
    <lineage>
        <taxon>Bacteria</taxon>
        <taxon>Bacillati</taxon>
        <taxon>Actinomycetota</taxon>
        <taxon>Actinomycetes</taxon>
        <taxon>Actinomycetales</taxon>
        <taxon>Actinomycetaceae</taxon>
        <taxon>Actinomyces</taxon>
    </lineage>
</organism>
<sequence>MSGTRETAETPGDAPRAPEGGGAPPSAGTRVSTMGWLSFFTMFVIGTDTFLVAPLLPLLQRELDVPLSRAGWLVSAYALGYALFALVAGPVSDRHDRRRVILSGLAAFALLTCACGLAWSFWSMVAARFLAGVSAAFVSSQIWASIPMTVPRPSIIRVMGYATAGLAVAQVAGVPIGSYLSVRGWQLPFFVVAAVSVVLWGLLCVAFPHVRPAGDPPDVVGSYRRVFGSRVLSWSLLAYLVFQTGNYVSFSFIGSWLAKDFGASQTSIGKAMMMIGLGTALGSLLGPRLVARIGERRSLWTGVLAQGAFYLLAAAMPVIVPTMWGAVVAFAAALVVAGFLLPVLMGQLQAHAGQARGTVSSLSNTAMYLGATIAGAIGGGLLSRVPGFWGPSVVSAAAFLLAIAVYRIAGALAPE</sequence>
<feature type="region of interest" description="Disordered" evidence="6">
    <location>
        <begin position="1"/>
        <end position="28"/>
    </location>
</feature>
<dbReference type="InterPro" id="IPR036259">
    <property type="entry name" value="MFS_trans_sf"/>
</dbReference>
<reference evidence="9 10" key="1">
    <citation type="submission" date="2018-12" db="EMBL/GenBank/DDBJ databases">
        <authorList>
            <consortium name="Pathogen Informatics"/>
        </authorList>
    </citation>
    <scope>NUCLEOTIDE SEQUENCE [LARGE SCALE GENOMIC DNA]</scope>
    <source>
        <strain evidence="9 10">NCTC10951</strain>
    </source>
</reference>
<protein>
    <submittedName>
        <fullName evidence="9">Purine efflux pump PbuE</fullName>
    </submittedName>
</protein>
<dbReference type="PANTHER" id="PTHR43124:SF3">
    <property type="entry name" value="CHLORAMPHENICOL EFFLUX PUMP RV0191"/>
    <property type="match status" value="1"/>
</dbReference>
<dbReference type="InterPro" id="IPR020846">
    <property type="entry name" value="MFS_dom"/>
</dbReference>
<dbReference type="GO" id="GO:0005886">
    <property type="term" value="C:plasma membrane"/>
    <property type="evidence" value="ECO:0007669"/>
    <property type="project" value="UniProtKB-SubCell"/>
</dbReference>
<keyword evidence="5 7" id="KW-0472">Membrane</keyword>
<dbReference type="Proteomes" id="UP000268658">
    <property type="component" value="Chromosome"/>
</dbReference>
<dbReference type="PRINTS" id="PR01035">
    <property type="entry name" value="TCRTETA"/>
</dbReference>
<dbReference type="Pfam" id="PF07690">
    <property type="entry name" value="MFS_1"/>
    <property type="match status" value="1"/>
</dbReference>
<dbReference type="RefSeq" id="WP_232023089.1">
    <property type="nucleotide sequence ID" value="NZ_JASPER010000022.1"/>
</dbReference>
<feature type="transmembrane region" description="Helical" evidence="7">
    <location>
        <begin position="231"/>
        <end position="256"/>
    </location>
</feature>
<evidence type="ECO:0000256" key="2">
    <source>
        <dbReference type="ARBA" id="ARBA00022475"/>
    </source>
</evidence>
<feature type="transmembrane region" description="Helical" evidence="7">
    <location>
        <begin position="70"/>
        <end position="88"/>
    </location>
</feature>
<feature type="domain" description="Major facilitator superfamily (MFS) profile" evidence="8">
    <location>
        <begin position="34"/>
        <end position="415"/>
    </location>
</feature>
<evidence type="ECO:0000313" key="9">
    <source>
        <dbReference type="EMBL" id="VEI18226.1"/>
    </source>
</evidence>
<keyword evidence="3 7" id="KW-0812">Transmembrane</keyword>
<feature type="compositionally biased region" description="Low complexity" evidence="6">
    <location>
        <begin position="11"/>
        <end position="28"/>
    </location>
</feature>
<feature type="transmembrane region" description="Helical" evidence="7">
    <location>
        <begin position="187"/>
        <end position="210"/>
    </location>
</feature>
<evidence type="ECO:0000256" key="5">
    <source>
        <dbReference type="ARBA" id="ARBA00023136"/>
    </source>
</evidence>
<dbReference type="KEGG" id="avc:NCTC10951_02596"/>
<dbReference type="CDD" id="cd17324">
    <property type="entry name" value="MFS_NepI_like"/>
    <property type="match status" value="1"/>
</dbReference>
<evidence type="ECO:0000256" key="3">
    <source>
        <dbReference type="ARBA" id="ARBA00022692"/>
    </source>
</evidence>
<proteinExistence type="predicted"/>
<gene>
    <name evidence="9" type="primary">pbuE</name>
    <name evidence="9" type="ORF">NCTC10951_02596</name>
</gene>
<dbReference type="EMBL" id="LR134477">
    <property type="protein sequence ID" value="VEI18226.1"/>
    <property type="molecule type" value="Genomic_DNA"/>
</dbReference>
<dbReference type="InterPro" id="IPR011701">
    <property type="entry name" value="MFS"/>
</dbReference>
<dbReference type="GO" id="GO:0022857">
    <property type="term" value="F:transmembrane transporter activity"/>
    <property type="evidence" value="ECO:0007669"/>
    <property type="project" value="InterPro"/>
</dbReference>
<accession>A0A3S4ZA83</accession>
<name>A0A3S4ZA83_ACTVI</name>
<feature type="transmembrane region" description="Helical" evidence="7">
    <location>
        <begin position="158"/>
        <end position="181"/>
    </location>
</feature>
<dbReference type="Gene3D" id="1.20.1250.20">
    <property type="entry name" value="MFS general substrate transporter like domains"/>
    <property type="match status" value="1"/>
</dbReference>
<dbReference type="PROSITE" id="PS50850">
    <property type="entry name" value="MFS"/>
    <property type="match status" value="1"/>
</dbReference>
<feature type="transmembrane region" description="Helical" evidence="7">
    <location>
        <begin position="36"/>
        <end position="58"/>
    </location>
</feature>
<comment type="subcellular location">
    <subcellularLocation>
        <location evidence="1">Cell membrane</location>
        <topology evidence="1">Multi-pass membrane protein</topology>
    </subcellularLocation>
</comment>
<feature type="transmembrane region" description="Helical" evidence="7">
    <location>
        <begin position="326"/>
        <end position="344"/>
    </location>
</feature>
<dbReference type="AlphaFoldDB" id="A0A3S4ZA83"/>
<feature type="transmembrane region" description="Helical" evidence="7">
    <location>
        <begin position="125"/>
        <end position="146"/>
    </location>
</feature>
<evidence type="ECO:0000256" key="4">
    <source>
        <dbReference type="ARBA" id="ARBA00022989"/>
    </source>
</evidence>
<feature type="transmembrane region" description="Helical" evidence="7">
    <location>
        <begin position="100"/>
        <end position="119"/>
    </location>
</feature>
<feature type="transmembrane region" description="Helical" evidence="7">
    <location>
        <begin position="365"/>
        <end position="382"/>
    </location>
</feature>
<dbReference type="SUPFAM" id="SSF103473">
    <property type="entry name" value="MFS general substrate transporter"/>
    <property type="match status" value="1"/>
</dbReference>